<dbReference type="Proteomes" id="UP000499080">
    <property type="component" value="Unassembled WGS sequence"/>
</dbReference>
<reference evidence="1 2" key="1">
    <citation type="journal article" date="2019" name="Sci. Rep.">
        <title>Orb-weaving spider Araneus ventricosus genome elucidates the spidroin gene catalogue.</title>
        <authorList>
            <person name="Kono N."/>
            <person name="Nakamura H."/>
            <person name="Ohtoshi R."/>
            <person name="Moran D.A.P."/>
            <person name="Shinohara A."/>
            <person name="Yoshida Y."/>
            <person name="Fujiwara M."/>
            <person name="Mori M."/>
            <person name="Tomita M."/>
            <person name="Arakawa K."/>
        </authorList>
    </citation>
    <scope>NUCLEOTIDE SEQUENCE [LARGE SCALE GENOMIC DNA]</scope>
</reference>
<proteinExistence type="predicted"/>
<accession>A0A4Y2ESM5</accession>
<keyword evidence="2" id="KW-1185">Reference proteome</keyword>
<name>A0A4Y2ESM5_ARAVE</name>
<sequence length="135" mass="14997">MKFTRAYRTASTEVLNVLTGIPPRHLTARSEYQKFQVWVCRSAEAGEALELLIDSLMSHAAVYGDQTCSELWSLAHQTANRTMVAWCEGLGFRGPQVRDPVPPQIGSVSGTGTRQVCGIWFNILTLVWSDQTLVI</sequence>
<evidence type="ECO:0000313" key="2">
    <source>
        <dbReference type="Proteomes" id="UP000499080"/>
    </source>
</evidence>
<dbReference type="OrthoDB" id="411823at2759"/>
<gene>
    <name evidence="1" type="ORF">AVEN_141202_1</name>
</gene>
<dbReference type="EMBL" id="BGPR01000685">
    <property type="protein sequence ID" value="GBM31507.1"/>
    <property type="molecule type" value="Genomic_DNA"/>
</dbReference>
<evidence type="ECO:0000313" key="1">
    <source>
        <dbReference type="EMBL" id="GBM31507.1"/>
    </source>
</evidence>
<organism evidence="1 2">
    <name type="scientific">Araneus ventricosus</name>
    <name type="common">Orbweaver spider</name>
    <name type="synonym">Epeira ventricosa</name>
    <dbReference type="NCBI Taxonomy" id="182803"/>
    <lineage>
        <taxon>Eukaryota</taxon>
        <taxon>Metazoa</taxon>
        <taxon>Ecdysozoa</taxon>
        <taxon>Arthropoda</taxon>
        <taxon>Chelicerata</taxon>
        <taxon>Arachnida</taxon>
        <taxon>Araneae</taxon>
        <taxon>Araneomorphae</taxon>
        <taxon>Entelegynae</taxon>
        <taxon>Araneoidea</taxon>
        <taxon>Araneidae</taxon>
        <taxon>Araneus</taxon>
    </lineage>
</organism>
<protein>
    <submittedName>
        <fullName evidence="1">Uncharacterized protein</fullName>
    </submittedName>
</protein>
<dbReference type="AlphaFoldDB" id="A0A4Y2ESM5"/>
<comment type="caution">
    <text evidence="1">The sequence shown here is derived from an EMBL/GenBank/DDBJ whole genome shotgun (WGS) entry which is preliminary data.</text>
</comment>